<evidence type="ECO:0000313" key="8">
    <source>
        <dbReference type="Proteomes" id="UP000269721"/>
    </source>
</evidence>
<comment type="similarity">
    <text evidence="1">Belongs to the protein-tyrosine phosphatase family. Non-receptor class dual specificity subfamily.</text>
</comment>
<feature type="domain" description="Tyrosine-protein phosphatase" evidence="5">
    <location>
        <begin position="1"/>
        <end position="57"/>
    </location>
</feature>
<reference evidence="8" key="1">
    <citation type="journal article" date="2018" name="Nat. Microbiol.">
        <title>Leveraging single-cell genomics to expand the fungal tree of life.</title>
        <authorList>
            <person name="Ahrendt S.R."/>
            <person name="Quandt C.A."/>
            <person name="Ciobanu D."/>
            <person name="Clum A."/>
            <person name="Salamov A."/>
            <person name="Andreopoulos B."/>
            <person name="Cheng J.F."/>
            <person name="Woyke T."/>
            <person name="Pelin A."/>
            <person name="Henrissat B."/>
            <person name="Reynolds N.K."/>
            <person name="Benny G.L."/>
            <person name="Smith M.E."/>
            <person name="James T.Y."/>
            <person name="Grigoriev I.V."/>
        </authorList>
    </citation>
    <scope>NUCLEOTIDE SEQUENCE [LARGE SCALE GENOMIC DNA]</scope>
</reference>
<feature type="non-terminal residue" evidence="7">
    <location>
        <position position="57"/>
    </location>
</feature>
<organism evidence="7 8">
    <name type="scientific">Blyttiomyces helicus</name>
    <dbReference type="NCBI Taxonomy" id="388810"/>
    <lineage>
        <taxon>Eukaryota</taxon>
        <taxon>Fungi</taxon>
        <taxon>Fungi incertae sedis</taxon>
        <taxon>Chytridiomycota</taxon>
        <taxon>Chytridiomycota incertae sedis</taxon>
        <taxon>Chytridiomycetes</taxon>
        <taxon>Chytridiomycetes incertae sedis</taxon>
        <taxon>Blyttiomyces</taxon>
    </lineage>
</organism>
<evidence type="ECO:0000313" key="7">
    <source>
        <dbReference type="EMBL" id="RKO91466.1"/>
    </source>
</evidence>
<dbReference type="GO" id="GO:0017017">
    <property type="term" value="F:MAP kinase tyrosine/serine/threonine phosphatase activity"/>
    <property type="evidence" value="ECO:0007669"/>
    <property type="project" value="TreeGrafter"/>
</dbReference>
<protein>
    <recommendedName>
        <fullName evidence="2">protein-tyrosine-phosphatase</fullName>
        <ecNumber evidence="2">3.1.3.48</ecNumber>
    </recommendedName>
</protein>
<dbReference type="PANTHER" id="PTHR10159">
    <property type="entry name" value="DUAL SPECIFICITY PROTEIN PHOSPHATASE"/>
    <property type="match status" value="1"/>
</dbReference>
<feature type="domain" description="Tyrosine specific protein phosphatases" evidence="6">
    <location>
        <begin position="1"/>
        <end position="42"/>
    </location>
</feature>
<keyword evidence="3" id="KW-0378">Hydrolase</keyword>
<dbReference type="SUPFAM" id="SSF52799">
    <property type="entry name" value="(Phosphotyrosine protein) phosphatases II"/>
    <property type="match status" value="1"/>
</dbReference>
<dbReference type="PROSITE" id="PS50056">
    <property type="entry name" value="TYR_PHOSPHATASE_2"/>
    <property type="match status" value="1"/>
</dbReference>
<accession>A0A4P9WLD8</accession>
<keyword evidence="4" id="KW-0904">Protein phosphatase</keyword>
<dbReference type="GO" id="GO:0033550">
    <property type="term" value="F:MAP kinase tyrosine phosphatase activity"/>
    <property type="evidence" value="ECO:0007669"/>
    <property type="project" value="TreeGrafter"/>
</dbReference>
<dbReference type="Proteomes" id="UP000269721">
    <property type="component" value="Unassembled WGS sequence"/>
</dbReference>
<dbReference type="InterPro" id="IPR000387">
    <property type="entry name" value="Tyr_Pase_dom"/>
</dbReference>
<name>A0A4P9WLD8_9FUNG</name>
<dbReference type="EC" id="3.1.3.48" evidence="2"/>
<feature type="non-terminal residue" evidence="7">
    <location>
        <position position="1"/>
    </location>
</feature>
<dbReference type="Gene3D" id="3.90.190.10">
    <property type="entry name" value="Protein tyrosine phosphatase superfamily"/>
    <property type="match status" value="1"/>
</dbReference>
<dbReference type="OrthoDB" id="273181at2759"/>
<evidence type="ECO:0000256" key="3">
    <source>
        <dbReference type="ARBA" id="ARBA00022801"/>
    </source>
</evidence>
<dbReference type="PANTHER" id="PTHR10159:SF519">
    <property type="entry name" value="DUAL SPECIFICITY PROTEIN PHOSPHATASE MPK3"/>
    <property type="match status" value="1"/>
</dbReference>
<evidence type="ECO:0000259" key="5">
    <source>
        <dbReference type="PROSITE" id="PS50054"/>
    </source>
</evidence>
<dbReference type="EMBL" id="KZ995054">
    <property type="protein sequence ID" value="RKO91466.1"/>
    <property type="molecule type" value="Genomic_DNA"/>
</dbReference>
<gene>
    <name evidence="7" type="ORF">BDK51DRAFT_15091</name>
</gene>
<dbReference type="PROSITE" id="PS50054">
    <property type="entry name" value="TYR_PHOSPHATASE_DUAL"/>
    <property type="match status" value="1"/>
</dbReference>
<evidence type="ECO:0000256" key="2">
    <source>
        <dbReference type="ARBA" id="ARBA00013064"/>
    </source>
</evidence>
<dbReference type="GO" id="GO:0005737">
    <property type="term" value="C:cytoplasm"/>
    <property type="evidence" value="ECO:0007669"/>
    <property type="project" value="TreeGrafter"/>
</dbReference>
<dbReference type="InterPro" id="IPR016130">
    <property type="entry name" value="Tyr_Pase_AS"/>
</dbReference>
<dbReference type="GO" id="GO:0008330">
    <property type="term" value="F:protein tyrosine/threonine phosphatase activity"/>
    <property type="evidence" value="ECO:0007669"/>
    <property type="project" value="TreeGrafter"/>
</dbReference>
<dbReference type="InterPro" id="IPR000340">
    <property type="entry name" value="Dual-sp_phosphatase_cat-dom"/>
</dbReference>
<dbReference type="InterPro" id="IPR020422">
    <property type="entry name" value="TYR_PHOSPHATASE_DUAL_dom"/>
</dbReference>
<proteinExistence type="inferred from homology"/>
<sequence>VLVHCKAGRSRSATAVIAYLVAHEKLTLRAAYELVKRARPGVSPNIGFMLALIKMEK</sequence>
<dbReference type="CDD" id="cd14498">
    <property type="entry name" value="DSP"/>
    <property type="match status" value="1"/>
</dbReference>
<evidence type="ECO:0000256" key="4">
    <source>
        <dbReference type="ARBA" id="ARBA00022912"/>
    </source>
</evidence>
<dbReference type="PROSITE" id="PS00383">
    <property type="entry name" value="TYR_PHOSPHATASE_1"/>
    <property type="match status" value="1"/>
</dbReference>
<dbReference type="GO" id="GO:0043409">
    <property type="term" value="P:negative regulation of MAPK cascade"/>
    <property type="evidence" value="ECO:0007669"/>
    <property type="project" value="TreeGrafter"/>
</dbReference>
<dbReference type="InterPro" id="IPR029021">
    <property type="entry name" value="Prot-tyrosine_phosphatase-like"/>
</dbReference>
<keyword evidence="8" id="KW-1185">Reference proteome</keyword>
<evidence type="ECO:0000259" key="6">
    <source>
        <dbReference type="PROSITE" id="PS50056"/>
    </source>
</evidence>
<evidence type="ECO:0000256" key="1">
    <source>
        <dbReference type="ARBA" id="ARBA00008601"/>
    </source>
</evidence>
<dbReference type="AlphaFoldDB" id="A0A4P9WLD8"/>
<dbReference type="Pfam" id="PF00782">
    <property type="entry name" value="DSPc"/>
    <property type="match status" value="1"/>
</dbReference>